<dbReference type="NCBIfam" id="NF006975">
    <property type="entry name" value="PRK09448.1"/>
    <property type="match status" value="1"/>
</dbReference>
<dbReference type="SUPFAM" id="SSF47240">
    <property type="entry name" value="Ferritin-like"/>
    <property type="match status" value="1"/>
</dbReference>
<dbReference type="Pfam" id="PF00210">
    <property type="entry name" value="Ferritin"/>
    <property type="match status" value="1"/>
</dbReference>
<dbReference type="GO" id="GO:0008199">
    <property type="term" value="F:ferric iron binding"/>
    <property type="evidence" value="ECO:0007669"/>
    <property type="project" value="InterPro"/>
</dbReference>
<dbReference type="RefSeq" id="WP_193992783.1">
    <property type="nucleotide sequence ID" value="NZ_JADEXP010000059.1"/>
</dbReference>
<evidence type="ECO:0000256" key="2">
    <source>
        <dbReference type="RuleBase" id="RU003875"/>
    </source>
</evidence>
<dbReference type="PROSITE" id="PS00818">
    <property type="entry name" value="DPS_1"/>
    <property type="match status" value="1"/>
</dbReference>
<dbReference type="PANTHER" id="PTHR42932:SF3">
    <property type="entry name" value="DNA PROTECTION DURING STARVATION PROTEIN"/>
    <property type="match status" value="1"/>
</dbReference>
<dbReference type="InterPro" id="IPR012347">
    <property type="entry name" value="Ferritin-like"/>
</dbReference>
<evidence type="ECO:0000259" key="3">
    <source>
        <dbReference type="Pfam" id="PF00210"/>
    </source>
</evidence>
<dbReference type="PANTHER" id="PTHR42932">
    <property type="entry name" value="GENERAL STRESS PROTEIN 20U"/>
    <property type="match status" value="1"/>
</dbReference>
<proteinExistence type="inferred from homology"/>
<evidence type="ECO:0000256" key="1">
    <source>
        <dbReference type="ARBA" id="ARBA00009497"/>
    </source>
</evidence>
<dbReference type="Gene3D" id="1.20.1260.10">
    <property type="match status" value="1"/>
</dbReference>
<evidence type="ECO:0000313" key="4">
    <source>
        <dbReference type="EMBL" id="MBE9066805.1"/>
    </source>
</evidence>
<dbReference type="GO" id="GO:0016722">
    <property type="term" value="F:oxidoreductase activity, acting on metal ions"/>
    <property type="evidence" value="ECO:0007669"/>
    <property type="project" value="InterPro"/>
</dbReference>
<keyword evidence="5" id="KW-1185">Reference proteome</keyword>
<dbReference type="InterPro" id="IPR009078">
    <property type="entry name" value="Ferritin-like_SF"/>
</dbReference>
<dbReference type="PROSITE" id="PS00819">
    <property type="entry name" value="DPS_2"/>
    <property type="match status" value="1"/>
</dbReference>
<name>A0A928ZR03_LEPEC</name>
<dbReference type="CDD" id="cd01043">
    <property type="entry name" value="DPS"/>
    <property type="match status" value="1"/>
</dbReference>
<comment type="caution">
    <text evidence="4">The sequence shown here is derived from an EMBL/GenBank/DDBJ whole genome shotgun (WGS) entry which is preliminary data.</text>
</comment>
<dbReference type="InterPro" id="IPR023188">
    <property type="entry name" value="DPS_DNA-bd_CS"/>
</dbReference>
<dbReference type="PRINTS" id="PR01346">
    <property type="entry name" value="HELNAPAPROT"/>
</dbReference>
<dbReference type="Proteomes" id="UP000615026">
    <property type="component" value="Unassembled WGS sequence"/>
</dbReference>
<evidence type="ECO:0000313" key="5">
    <source>
        <dbReference type="Proteomes" id="UP000615026"/>
    </source>
</evidence>
<protein>
    <submittedName>
        <fullName evidence="4">DNA starvation/stationary phase protection protein Dps</fullName>
    </submittedName>
</protein>
<sequence>MNNHLHIDNSDEDSQLFKKVRVYPTHHDLPEDIRVQVTELLNQTLFTTLDLKSQVKQAHWNVKGMNFHQLHNLFDEIAAPLETYIDMVAERITSLGSTAMGTVRIAARYSELPEYNLDSVNGKEHLATLAERLAIYAKLLRTAIEQTADLGDADTSDLYTEISRTIDKSLWLLDSHLQAN</sequence>
<feature type="domain" description="Ferritin/DPS" evidence="3">
    <location>
        <begin position="39"/>
        <end position="178"/>
    </location>
</feature>
<organism evidence="4 5">
    <name type="scientific">Leptolyngbya cf. ectocarpi LEGE 11479</name>
    <dbReference type="NCBI Taxonomy" id="1828722"/>
    <lineage>
        <taxon>Bacteria</taxon>
        <taxon>Bacillati</taxon>
        <taxon>Cyanobacteriota</taxon>
        <taxon>Cyanophyceae</taxon>
        <taxon>Leptolyngbyales</taxon>
        <taxon>Leptolyngbyaceae</taxon>
        <taxon>Leptolyngbya group</taxon>
        <taxon>Leptolyngbya</taxon>
    </lineage>
</organism>
<dbReference type="AlphaFoldDB" id="A0A928ZR03"/>
<dbReference type="PIRSF" id="PIRSF005900">
    <property type="entry name" value="Dps"/>
    <property type="match status" value="1"/>
</dbReference>
<comment type="similarity">
    <text evidence="1 2">Belongs to the Dps family.</text>
</comment>
<dbReference type="InterPro" id="IPR008331">
    <property type="entry name" value="Ferritin_DPS_dom"/>
</dbReference>
<gene>
    <name evidence="4" type="primary">dps</name>
    <name evidence="4" type="synonym">pexB</name>
    <name evidence="4" type="ORF">IQ260_09080</name>
</gene>
<dbReference type="InterPro" id="IPR002177">
    <property type="entry name" value="DPS_DNA-bd"/>
</dbReference>
<accession>A0A928ZR03</accession>
<dbReference type="EMBL" id="JADEXP010000059">
    <property type="protein sequence ID" value="MBE9066805.1"/>
    <property type="molecule type" value="Genomic_DNA"/>
</dbReference>
<reference evidence="4" key="1">
    <citation type="submission" date="2020-10" db="EMBL/GenBank/DDBJ databases">
        <authorList>
            <person name="Castelo-Branco R."/>
            <person name="Eusebio N."/>
            <person name="Adriana R."/>
            <person name="Vieira A."/>
            <person name="Brugerolle De Fraissinette N."/>
            <person name="Rezende De Castro R."/>
            <person name="Schneider M.P."/>
            <person name="Vasconcelos V."/>
            <person name="Leao P.N."/>
        </authorList>
    </citation>
    <scope>NUCLEOTIDE SEQUENCE</scope>
    <source>
        <strain evidence="4">LEGE 11479</strain>
    </source>
</reference>